<organism evidence="4">
    <name type="scientific">Anthurium amnicola</name>
    <dbReference type="NCBI Taxonomy" id="1678845"/>
    <lineage>
        <taxon>Eukaryota</taxon>
        <taxon>Viridiplantae</taxon>
        <taxon>Streptophyta</taxon>
        <taxon>Embryophyta</taxon>
        <taxon>Tracheophyta</taxon>
        <taxon>Spermatophyta</taxon>
        <taxon>Magnoliopsida</taxon>
        <taxon>Liliopsida</taxon>
        <taxon>Araceae</taxon>
        <taxon>Pothoideae</taxon>
        <taxon>Potheae</taxon>
        <taxon>Anthurium</taxon>
    </lineage>
</organism>
<dbReference type="SUPFAM" id="SSF54626">
    <property type="entry name" value="Chalcone isomerase"/>
    <property type="match status" value="1"/>
</dbReference>
<dbReference type="InterPro" id="IPR016088">
    <property type="entry name" value="Chalcone_isomerase_3-sand"/>
</dbReference>
<dbReference type="AlphaFoldDB" id="A0A1D1XWC4"/>
<dbReference type="InterPro" id="IPR036298">
    <property type="entry name" value="Chalcone_isomerase_sf"/>
</dbReference>
<name>A0A1D1XWC4_9ARAE</name>
<dbReference type="Gene3D" id="3.50.70.10">
    <property type="match status" value="1"/>
</dbReference>
<dbReference type="InterPro" id="IPR016087">
    <property type="entry name" value="Chalcone_isomerase"/>
</dbReference>
<reference evidence="4" key="1">
    <citation type="submission" date="2015-07" db="EMBL/GenBank/DDBJ databases">
        <title>Transcriptome Assembly of Anthurium amnicola.</title>
        <authorList>
            <person name="Suzuki J."/>
        </authorList>
    </citation>
    <scope>NUCLEOTIDE SEQUENCE</scope>
</reference>
<dbReference type="Pfam" id="PF16035">
    <property type="entry name" value="Chalcone_2"/>
    <property type="match status" value="1"/>
</dbReference>
<protein>
    <recommendedName>
        <fullName evidence="2">Chalcone--flavanone isomerase</fullName>
    </recommendedName>
</protein>
<dbReference type="GO" id="GO:0009570">
    <property type="term" value="C:chloroplast stroma"/>
    <property type="evidence" value="ECO:0007669"/>
    <property type="project" value="TreeGrafter"/>
</dbReference>
<dbReference type="PANTHER" id="PTHR47284">
    <property type="entry name" value="FATTY-ACID-BINDING PROTEIN 2"/>
    <property type="match status" value="1"/>
</dbReference>
<evidence type="ECO:0000256" key="2">
    <source>
        <dbReference type="ARBA" id="ARBA00024426"/>
    </source>
</evidence>
<feature type="domain" description="Chalcone isomerase" evidence="3">
    <location>
        <begin position="245"/>
        <end position="419"/>
    </location>
</feature>
<evidence type="ECO:0000313" key="4">
    <source>
        <dbReference type="EMBL" id="JAT46661.1"/>
    </source>
</evidence>
<evidence type="ECO:0000256" key="1">
    <source>
        <dbReference type="ARBA" id="ARBA00007166"/>
    </source>
</evidence>
<dbReference type="EMBL" id="GDJX01021275">
    <property type="protein sequence ID" value="JAT46661.1"/>
    <property type="molecule type" value="Transcribed_RNA"/>
</dbReference>
<dbReference type="InterPro" id="IPR016089">
    <property type="entry name" value="Chalcone_isomerase_bundle_sf"/>
</dbReference>
<dbReference type="GO" id="GO:0005504">
    <property type="term" value="F:fatty acid binding"/>
    <property type="evidence" value="ECO:0007669"/>
    <property type="project" value="TreeGrafter"/>
</dbReference>
<proteinExistence type="inferred from homology"/>
<sequence>MRNSWLFFGNLDLDAGLADMFFVESQLSHGYGGHLMSQFASFVDGSVNHCNHLHLPGSMVLKEAISYMSTFAGAFFIWLSTGSNHSLLERLSGKAHDPRPRHCQSCSQVKHATSYGQDLAGLQFGSISQSANGLPVFFANAATSTIKHFWKEIEQLRYYPVLSLAAALVPPFDRVSSRILPFPPEIPGEQFNAPLDQAPCANDCRGCGSLSLPKILSTKDAVEPKTGIKFPTILDNHLFGQDTTEVLVGTGSRSMRVMRIKSLNVYAFGLYVHTDSVCEKLGRKYASVPVGELKSRLDFCNDLIREDIHMTLRLVVNCNGLKISAVRDAFEKSLRARLQKMNPNTDYHCLSVFGSYFNRDIPLPVGTTIDFRRTVDGQFITEIGGKMMGAVQSRDFCRAFFDMYVGDLPVSPQAKEEIAANVAGFMKSCC</sequence>
<gene>
    <name evidence="4" type="primary">CHI_11</name>
    <name evidence="4" type="ORF">g.88130</name>
</gene>
<dbReference type="GO" id="GO:0016872">
    <property type="term" value="F:intramolecular lyase activity"/>
    <property type="evidence" value="ECO:0007669"/>
    <property type="project" value="InterPro"/>
</dbReference>
<accession>A0A1D1XWC4</accession>
<dbReference type="Gene3D" id="1.10.890.20">
    <property type="match status" value="1"/>
</dbReference>
<comment type="similarity">
    <text evidence="1">Belongs to the chalcone isomerase family.</text>
</comment>
<keyword evidence="4" id="KW-0413">Isomerase</keyword>
<evidence type="ECO:0000259" key="3">
    <source>
        <dbReference type="Pfam" id="PF16035"/>
    </source>
</evidence>
<dbReference type="PANTHER" id="PTHR47284:SF3">
    <property type="entry name" value="FATTY-ACID-BINDING PROTEIN 2"/>
    <property type="match status" value="1"/>
</dbReference>